<keyword evidence="3" id="KW-0472">Membrane</keyword>
<reference evidence="6" key="1">
    <citation type="journal article" date="2019" name="Int. J. Syst. Evol. Microbiol.">
        <title>The Global Catalogue of Microorganisms (GCM) 10K type strain sequencing project: providing services to taxonomists for standard genome sequencing and annotation.</title>
        <authorList>
            <consortium name="The Broad Institute Genomics Platform"/>
            <consortium name="The Broad Institute Genome Sequencing Center for Infectious Disease"/>
            <person name="Wu L."/>
            <person name="Ma J."/>
        </authorList>
    </citation>
    <scope>NUCLEOTIDE SEQUENCE [LARGE SCALE GENOMIC DNA]</scope>
    <source>
        <strain evidence="6">CCM 2767</strain>
    </source>
</reference>
<keyword evidence="2" id="KW-0378">Hydrolase</keyword>
<evidence type="ECO:0000313" key="5">
    <source>
        <dbReference type="EMBL" id="GGI20326.1"/>
    </source>
</evidence>
<dbReference type="InterPro" id="IPR051158">
    <property type="entry name" value="Metallophosphoesterase_sf"/>
</dbReference>
<dbReference type="AlphaFoldDB" id="A0A8J3F3I9"/>
<dbReference type="GO" id="GO:0016020">
    <property type="term" value="C:membrane"/>
    <property type="evidence" value="ECO:0007669"/>
    <property type="project" value="GOC"/>
</dbReference>
<dbReference type="PANTHER" id="PTHR31302">
    <property type="entry name" value="TRANSMEMBRANE PROTEIN WITH METALLOPHOSPHOESTERASE DOMAIN-RELATED"/>
    <property type="match status" value="1"/>
</dbReference>
<keyword evidence="3" id="KW-1133">Transmembrane helix</keyword>
<dbReference type="InterPro" id="IPR004843">
    <property type="entry name" value="Calcineurin-like_PHP"/>
</dbReference>
<dbReference type="InterPro" id="IPR029052">
    <property type="entry name" value="Metallo-depent_PP-like"/>
</dbReference>
<evidence type="ECO:0000256" key="3">
    <source>
        <dbReference type="SAM" id="Phobius"/>
    </source>
</evidence>
<name>A0A8J3F3I9_9BURK</name>
<feature type="transmembrane region" description="Helical" evidence="3">
    <location>
        <begin position="51"/>
        <end position="72"/>
    </location>
</feature>
<dbReference type="EMBL" id="BMDI01000002">
    <property type="protein sequence ID" value="GGI20326.1"/>
    <property type="molecule type" value="Genomic_DNA"/>
</dbReference>
<organism evidence="5 6">
    <name type="scientific">Oxalicibacterium faecigallinarum</name>
    <dbReference type="NCBI Taxonomy" id="573741"/>
    <lineage>
        <taxon>Bacteria</taxon>
        <taxon>Pseudomonadati</taxon>
        <taxon>Pseudomonadota</taxon>
        <taxon>Betaproteobacteria</taxon>
        <taxon>Burkholderiales</taxon>
        <taxon>Oxalobacteraceae</taxon>
        <taxon>Oxalicibacterium</taxon>
    </lineage>
</organism>
<dbReference type="GO" id="GO:0009245">
    <property type="term" value="P:lipid A biosynthetic process"/>
    <property type="evidence" value="ECO:0007669"/>
    <property type="project" value="TreeGrafter"/>
</dbReference>
<dbReference type="SUPFAM" id="SSF56300">
    <property type="entry name" value="Metallo-dependent phosphatases"/>
    <property type="match status" value="1"/>
</dbReference>
<evidence type="ECO:0000256" key="2">
    <source>
        <dbReference type="ARBA" id="ARBA00022801"/>
    </source>
</evidence>
<gene>
    <name evidence="5" type="ORF">GCM10008066_23470</name>
</gene>
<keyword evidence="3" id="KW-0812">Transmembrane</keyword>
<sequence>MASPEIPFVLLVSFGWLYGAICFTGLLLMLKDIVALLAYLPFRRYARSLLYSVRVPRVIAAIAAILSLIGVWQAVRVPDVKKLEVVLPALPAQLDGFRLVQLTDLHASRLLQAAWMDAVVEKTNALQADLIVITGDLVDGTPEARHQDIQPLRKLQAKQGVYAIPGNHEYYADYASWLRAFRDLGLPMLLNQHVTITQNDASFVLAGVTDTIAPNFRETPPDLAAALKDAPSRQPIILLAHRPIDALANATSGVLLQLSGHTHGGQILGFHKVVQWANQGFVSGLYKVNDMQLYVSNGTGLWAGLPIRLGRPSEITEITLRAR</sequence>
<keyword evidence="6" id="KW-1185">Reference proteome</keyword>
<dbReference type="CDD" id="cd07385">
    <property type="entry name" value="MPP_YkuE_C"/>
    <property type="match status" value="1"/>
</dbReference>
<evidence type="ECO:0000313" key="6">
    <source>
        <dbReference type="Proteomes" id="UP000642180"/>
    </source>
</evidence>
<dbReference type="GO" id="GO:0046872">
    <property type="term" value="F:metal ion binding"/>
    <property type="evidence" value="ECO:0007669"/>
    <property type="project" value="UniProtKB-KW"/>
</dbReference>
<feature type="domain" description="Calcineurin-like phosphoesterase" evidence="4">
    <location>
        <begin position="97"/>
        <end position="264"/>
    </location>
</feature>
<dbReference type="Pfam" id="PF00149">
    <property type="entry name" value="Metallophos"/>
    <property type="match status" value="1"/>
</dbReference>
<comment type="caution">
    <text evidence="5">The sequence shown here is derived from an EMBL/GenBank/DDBJ whole genome shotgun (WGS) entry which is preliminary data.</text>
</comment>
<evidence type="ECO:0000259" key="4">
    <source>
        <dbReference type="Pfam" id="PF00149"/>
    </source>
</evidence>
<dbReference type="Proteomes" id="UP000642180">
    <property type="component" value="Unassembled WGS sequence"/>
</dbReference>
<accession>A0A8J3F3I9</accession>
<dbReference type="PANTHER" id="PTHR31302:SF31">
    <property type="entry name" value="PHOSPHODIESTERASE YAEI"/>
    <property type="match status" value="1"/>
</dbReference>
<protein>
    <submittedName>
        <fullName evidence="5">Metallophosphoesterase</fullName>
    </submittedName>
</protein>
<evidence type="ECO:0000256" key="1">
    <source>
        <dbReference type="ARBA" id="ARBA00022723"/>
    </source>
</evidence>
<keyword evidence="1" id="KW-0479">Metal-binding</keyword>
<proteinExistence type="predicted"/>
<dbReference type="GO" id="GO:0008758">
    <property type="term" value="F:UDP-2,3-diacylglucosamine hydrolase activity"/>
    <property type="evidence" value="ECO:0007669"/>
    <property type="project" value="TreeGrafter"/>
</dbReference>
<feature type="transmembrane region" description="Helical" evidence="3">
    <location>
        <begin position="6"/>
        <end position="30"/>
    </location>
</feature>
<dbReference type="Gene3D" id="3.60.21.10">
    <property type="match status" value="1"/>
</dbReference>